<dbReference type="AlphaFoldDB" id="A0AAN9M9U6"/>
<evidence type="ECO:0000313" key="2">
    <source>
        <dbReference type="Proteomes" id="UP001367508"/>
    </source>
</evidence>
<name>A0AAN9M9U6_CANGL</name>
<reference evidence="1 2" key="1">
    <citation type="submission" date="2024-01" db="EMBL/GenBank/DDBJ databases">
        <title>The genomes of 5 underutilized Papilionoideae crops provide insights into root nodulation and disease resistanc.</title>
        <authorList>
            <person name="Jiang F."/>
        </authorList>
    </citation>
    <scope>NUCLEOTIDE SEQUENCE [LARGE SCALE GENOMIC DNA]</scope>
    <source>
        <strain evidence="1">LVBAO_FW01</strain>
        <tissue evidence="1">Leaves</tissue>
    </source>
</reference>
<keyword evidence="2" id="KW-1185">Reference proteome</keyword>
<dbReference type="EMBL" id="JAYMYQ010000002">
    <property type="protein sequence ID" value="KAK7350577.1"/>
    <property type="molecule type" value="Genomic_DNA"/>
</dbReference>
<accession>A0AAN9M9U6</accession>
<sequence>MESLTTLIAENTAVKQVPFSIVRSKSIGYISLCGVEGLARDVFPYLIWSWMSPTMDLVSHIQPFGCMSSSLVSFDVQNRNLGEMSPVLRNLSKLRSVWVQCRSECQLTQELKRILNGTYDVNFTELVRTSNVSASDISEAEHSWRSVLIGMGSYHQVLNTLSESISQGLASGSSDFPLPDNNYPCCLTYKGEGHSVTFNVPQNSSCHLKGMTLCVVYSSTPENIATEYLFSVFIVNYTKCTIQIYKRETAISFNDEEWLGIISNLGPGDLMEILIASGDGLAIKKTAVYLIYGESISMKMEPPPKPKKGAFTRLVNRMRKSRVQTE</sequence>
<organism evidence="1 2">
    <name type="scientific">Canavalia gladiata</name>
    <name type="common">Sword bean</name>
    <name type="synonym">Dolichos gladiatus</name>
    <dbReference type="NCBI Taxonomy" id="3824"/>
    <lineage>
        <taxon>Eukaryota</taxon>
        <taxon>Viridiplantae</taxon>
        <taxon>Streptophyta</taxon>
        <taxon>Embryophyta</taxon>
        <taxon>Tracheophyta</taxon>
        <taxon>Spermatophyta</taxon>
        <taxon>Magnoliopsida</taxon>
        <taxon>eudicotyledons</taxon>
        <taxon>Gunneridae</taxon>
        <taxon>Pentapetalae</taxon>
        <taxon>rosids</taxon>
        <taxon>fabids</taxon>
        <taxon>Fabales</taxon>
        <taxon>Fabaceae</taxon>
        <taxon>Papilionoideae</taxon>
        <taxon>50 kb inversion clade</taxon>
        <taxon>NPAAA clade</taxon>
        <taxon>indigoferoid/millettioid clade</taxon>
        <taxon>Phaseoleae</taxon>
        <taxon>Canavalia</taxon>
    </lineage>
</organism>
<proteinExistence type="predicted"/>
<protein>
    <submittedName>
        <fullName evidence="1">Uncharacterized protein</fullName>
    </submittedName>
</protein>
<comment type="caution">
    <text evidence="1">The sequence shown here is derived from an EMBL/GenBank/DDBJ whole genome shotgun (WGS) entry which is preliminary data.</text>
</comment>
<evidence type="ECO:0000313" key="1">
    <source>
        <dbReference type="EMBL" id="KAK7350577.1"/>
    </source>
</evidence>
<gene>
    <name evidence="1" type="ORF">VNO77_09351</name>
</gene>
<dbReference type="Proteomes" id="UP001367508">
    <property type="component" value="Unassembled WGS sequence"/>
</dbReference>